<dbReference type="STRING" id="56804.BAE46_06575"/>
<dbReference type="Gene3D" id="3.40.50.1820">
    <property type="entry name" value="alpha/beta hydrolase"/>
    <property type="match status" value="1"/>
</dbReference>
<comment type="caution">
    <text evidence="3">The sequence shown here is derived from an EMBL/GenBank/DDBJ whole genome shotgun (WGS) entry which is preliminary data.</text>
</comment>
<evidence type="ECO:0000256" key="1">
    <source>
        <dbReference type="ARBA" id="ARBA00022801"/>
    </source>
</evidence>
<dbReference type="RefSeq" id="WP_006005659.1">
    <property type="nucleotide sequence ID" value="NZ_BAET01000019.1"/>
</dbReference>
<keyword evidence="2" id="KW-0732">Signal</keyword>
<dbReference type="PANTHER" id="PTHR22946">
    <property type="entry name" value="DIENELACTONE HYDROLASE DOMAIN-CONTAINING PROTEIN-RELATED"/>
    <property type="match status" value="1"/>
</dbReference>
<reference evidence="3 4" key="1">
    <citation type="journal article" date="2012" name="J. Bacteriol.">
        <title>Genome sequence of proteorhodopsin-containing sea ice bacterium Glaciecola punicea ACAM 611T.</title>
        <authorList>
            <person name="Qin Q.-L."/>
            <person name="Xie B.-B."/>
            <person name="Shu Y.-L."/>
            <person name="Rong J.-C."/>
            <person name="Zhao D.-L."/>
            <person name="Zhang X.-Y."/>
            <person name="Chen X.-L."/>
            <person name="Zhou B.-C."/>
            <person name="Zhanga Y.-Z."/>
        </authorList>
    </citation>
    <scope>NUCLEOTIDE SEQUENCE [LARGE SCALE GENOMIC DNA]</scope>
    <source>
        <strain evidence="3 4">ACAM 611</strain>
    </source>
</reference>
<feature type="chain" id="PRO_5003598989" evidence="2">
    <location>
        <begin position="23"/>
        <end position="460"/>
    </location>
</feature>
<dbReference type="InterPro" id="IPR050261">
    <property type="entry name" value="FrsA_esterase"/>
</dbReference>
<dbReference type="eggNOG" id="COG1506">
    <property type="taxonomic scope" value="Bacteria"/>
</dbReference>
<dbReference type="PANTHER" id="PTHR22946:SF9">
    <property type="entry name" value="POLYKETIDE TRANSFERASE AF380"/>
    <property type="match status" value="1"/>
</dbReference>
<protein>
    <submittedName>
        <fullName evidence="3">Uncharacterized protein</fullName>
    </submittedName>
</protein>
<dbReference type="PROSITE" id="PS51257">
    <property type="entry name" value="PROKAR_LIPOPROTEIN"/>
    <property type="match status" value="1"/>
</dbReference>
<dbReference type="AlphaFoldDB" id="H5TCG9"/>
<feature type="signal peptide" evidence="2">
    <location>
        <begin position="1"/>
        <end position="22"/>
    </location>
</feature>
<name>H5TCG9_9ALTE</name>
<dbReference type="eggNOG" id="COG0412">
    <property type="taxonomic scope" value="Bacteria"/>
</dbReference>
<dbReference type="Proteomes" id="UP000053586">
    <property type="component" value="Unassembled WGS sequence"/>
</dbReference>
<evidence type="ECO:0000256" key="2">
    <source>
        <dbReference type="SAM" id="SignalP"/>
    </source>
</evidence>
<evidence type="ECO:0000313" key="3">
    <source>
        <dbReference type="EMBL" id="GAB55996.1"/>
    </source>
</evidence>
<reference evidence="3 4" key="2">
    <citation type="journal article" date="2017" name="Antonie Van Leeuwenhoek">
        <title>Rhizobium rhizosphaerae sp. nov., a novel species isolated from rice rhizosphere.</title>
        <authorList>
            <person name="Zhao J.J."/>
            <person name="Zhang J."/>
            <person name="Zhang R.J."/>
            <person name="Zhang C.W."/>
            <person name="Yin H.Q."/>
            <person name="Zhang X.X."/>
        </authorList>
    </citation>
    <scope>NUCLEOTIDE SEQUENCE [LARGE SCALE GENOMIC DNA]</scope>
    <source>
        <strain evidence="3 4">ACAM 611</strain>
    </source>
</reference>
<proteinExistence type="predicted"/>
<dbReference type="GO" id="GO:0052689">
    <property type="term" value="F:carboxylic ester hydrolase activity"/>
    <property type="evidence" value="ECO:0007669"/>
    <property type="project" value="UniProtKB-ARBA"/>
</dbReference>
<dbReference type="EMBL" id="BAET01000019">
    <property type="protein sequence ID" value="GAB55996.1"/>
    <property type="molecule type" value="Genomic_DNA"/>
</dbReference>
<dbReference type="OrthoDB" id="9955at2"/>
<dbReference type="InterPro" id="IPR029058">
    <property type="entry name" value="AB_hydrolase_fold"/>
</dbReference>
<accession>H5TCG9</accession>
<keyword evidence="1" id="KW-0378">Hydrolase</keyword>
<organism evidence="3 4">
    <name type="scientific">Glaciecola punicea ACAM 611</name>
    <dbReference type="NCBI Taxonomy" id="1121923"/>
    <lineage>
        <taxon>Bacteria</taxon>
        <taxon>Pseudomonadati</taxon>
        <taxon>Pseudomonadota</taxon>
        <taxon>Gammaproteobacteria</taxon>
        <taxon>Alteromonadales</taxon>
        <taxon>Alteromonadaceae</taxon>
        <taxon>Glaciecola</taxon>
    </lineage>
</organism>
<gene>
    <name evidence="3" type="ORF">GPUN_1880</name>
</gene>
<sequence length="460" mass="51253">MSKIVWFMKTMLVVLLSSSSIACSSDHLNHQNKPLMNWTTPDIPELSVLSIPHLRKRQYGSKFVKLIAVNNNSSGYSSFMSSYQSDGLTNYARIDIPQKPAPTSGYPVLIYSHGWVGIDNAPSFNFFLEQKGSQAKYIDNLARQGYVVVTPGWRGHGTVNGIAAQGIEFMQRWDNASYISPLFYAIDMLNALDSIDSLASVEFDRDPLKVDLNKIVLAGHSQGGDSALVMLAIAGEQSKVRNNIASASIFSGCFLPRLVQGGLYGSMATSPEAFMSGDGTWTKSAIGRKGEINANFQFPYPPDWIGTVDSSAWSWQKQTWSVSSVKQAYINTYDQMYGVLKANELAVDYYTLATDTAGKVLVEHSTFIKEAYAKMDAINYPQFLSEPLALHYSDRDYYSPPFWNQQLVVSLTTMNSKIAGFEYRGNTHSLTISEHKWFSEGYTQAGIDQLIARDIEWFSQ</sequence>
<keyword evidence="4" id="KW-1185">Reference proteome</keyword>
<evidence type="ECO:0000313" key="4">
    <source>
        <dbReference type="Proteomes" id="UP000053586"/>
    </source>
</evidence>
<dbReference type="SUPFAM" id="SSF53474">
    <property type="entry name" value="alpha/beta-Hydrolases"/>
    <property type="match status" value="1"/>
</dbReference>